<gene>
    <name evidence="12" type="ORF">G210_5863</name>
</gene>
<dbReference type="PANTHER" id="PTHR12791">
    <property type="entry name" value="GOLGI SNARE BET1-RELATED"/>
    <property type="match status" value="1"/>
</dbReference>
<dbReference type="eggNOG" id="KOG3385">
    <property type="taxonomic scope" value="Eukaryota"/>
</dbReference>
<evidence type="ECO:0000256" key="6">
    <source>
        <dbReference type="ARBA" id="ARBA00023034"/>
    </source>
</evidence>
<evidence type="ECO:0000256" key="10">
    <source>
        <dbReference type="SAM" id="Phobius"/>
    </source>
</evidence>
<evidence type="ECO:0000256" key="8">
    <source>
        <dbReference type="ARBA" id="ARBA00046280"/>
    </source>
</evidence>
<feature type="compositionally biased region" description="Polar residues" evidence="9">
    <location>
        <begin position="19"/>
        <end position="58"/>
    </location>
</feature>
<dbReference type="HOGENOM" id="CLU_086133_1_1_1"/>
<keyword evidence="4" id="KW-0653">Protein transport</keyword>
<sequence length="151" mass="17358">MTSRYSAAGGAHQRDLRTQLFSSPQVGLRTPSRTPSRTASPYDPTPTNTNNQAKYNESLLNTLESQNNDEMESMGSKIHMLKHLGEKMGIEINKSMKLNDDITNNFEKGKVTLKNTYNKMIVMSQRAGISWKMWLIVFVIFTLWFVYVWLF</sequence>
<comment type="caution">
    <text evidence="12">The sequence shown here is derived from an EMBL/GenBank/DDBJ whole genome shotgun (WGS) entry which is preliminary data.</text>
</comment>
<keyword evidence="13" id="KW-1185">Reference proteome</keyword>
<dbReference type="STRING" id="1245528.M3K3Q4"/>
<feature type="non-terminal residue" evidence="12">
    <location>
        <position position="1"/>
    </location>
</feature>
<dbReference type="EMBL" id="AOGT01000692">
    <property type="protein sequence ID" value="EMG49384.1"/>
    <property type="molecule type" value="Genomic_DNA"/>
</dbReference>
<dbReference type="GO" id="GO:0015031">
    <property type="term" value="P:protein transport"/>
    <property type="evidence" value="ECO:0007669"/>
    <property type="project" value="UniProtKB-KW"/>
</dbReference>
<dbReference type="InterPro" id="IPR039899">
    <property type="entry name" value="BET1_SNARE"/>
</dbReference>
<evidence type="ECO:0000256" key="3">
    <source>
        <dbReference type="ARBA" id="ARBA00022692"/>
    </source>
</evidence>
<evidence type="ECO:0000256" key="2">
    <source>
        <dbReference type="ARBA" id="ARBA00022448"/>
    </source>
</evidence>
<dbReference type="Gene3D" id="1.20.5.110">
    <property type="match status" value="1"/>
</dbReference>
<evidence type="ECO:0000256" key="1">
    <source>
        <dbReference type="ARBA" id="ARBA00004394"/>
    </source>
</evidence>
<evidence type="ECO:0000313" key="13">
    <source>
        <dbReference type="Proteomes" id="UP000011777"/>
    </source>
</evidence>
<dbReference type="OrthoDB" id="261831at2759"/>
<evidence type="ECO:0000259" key="11">
    <source>
        <dbReference type="PROSITE" id="PS50192"/>
    </source>
</evidence>
<evidence type="ECO:0000256" key="5">
    <source>
        <dbReference type="ARBA" id="ARBA00022989"/>
    </source>
</evidence>
<reference evidence="12 13" key="1">
    <citation type="submission" date="2013-02" db="EMBL/GenBank/DDBJ databases">
        <title>Genome sequence of Candida maltosa Xu316, a potential industrial strain for xylitol and ethanol production.</title>
        <authorList>
            <person name="Yu J."/>
            <person name="Wang Q."/>
            <person name="Geng X."/>
            <person name="Bao W."/>
            <person name="He P."/>
            <person name="Cai J."/>
        </authorList>
    </citation>
    <scope>NUCLEOTIDE SEQUENCE [LARGE SCALE GENOMIC DNA]</scope>
    <source>
        <strain evidence="13">Xu316</strain>
    </source>
</reference>
<protein>
    <recommendedName>
        <fullName evidence="11">t-SNARE coiled-coil homology domain-containing protein</fullName>
    </recommendedName>
</protein>
<dbReference type="CDD" id="cd15853">
    <property type="entry name" value="SNARE_Bet1"/>
    <property type="match status" value="1"/>
</dbReference>
<comment type="subcellular location">
    <subcellularLocation>
        <location evidence="8">Endomembrane system</location>
        <topology evidence="8">Single-pass type IV membrane protein</topology>
    </subcellularLocation>
    <subcellularLocation>
        <location evidence="1">Golgi apparatus membrane</location>
    </subcellularLocation>
</comment>
<evidence type="ECO:0000256" key="4">
    <source>
        <dbReference type="ARBA" id="ARBA00022927"/>
    </source>
</evidence>
<feature type="region of interest" description="Disordered" evidence="9">
    <location>
        <begin position="1"/>
        <end position="58"/>
    </location>
</feature>
<accession>M3K3Q4</accession>
<dbReference type="OMA" id="FFWVWIT"/>
<dbReference type="PROSITE" id="PS50192">
    <property type="entry name" value="T_SNARE"/>
    <property type="match status" value="1"/>
</dbReference>
<evidence type="ECO:0000313" key="12">
    <source>
        <dbReference type="EMBL" id="EMG49384.1"/>
    </source>
</evidence>
<keyword evidence="7 10" id="KW-0472">Membrane</keyword>
<organism evidence="12 13">
    <name type="scientific">Candida maltosa (strain Xu316)</name>
    <name type="common">Yeast</name>
    <dbReference type="NCBI Taxonomy" id="1245528"/>
    <lineage>
        <taxon>Eukaryota</taxon>
        <taxon>Fungi</taxon>
        <taxon>Dikarya</taxon>
        <taxon>Ascomycota</taxon>
        <taxon>Saccharomycotina</taxon>
        <taxon>Pichiomycetes</taxon>
        <taxon>Debaryomycetaceae</taxon>
        <taxon>Candida/Lodderomyces clade</taxon>
        <taxon>Candida</taxon>
    </lineage>
</organism>
<feature type="domain" description="T-SNARE coiled-coil homology" evidence="11">
    <location>
        <begin position="61"/>
        <end position="123"/>
    </location>
</feature>
<dbReference type="Proteomes" id="UP000011777">
    <property type="component" value="Unassembled WGS sequence"/>
</dbReference>
<evidence type="ECO:0000256" key="9">
    <source>
        <dbReference type="SAM" id="MobiDB-lite"/>
    </source>
</evidence>
<proteinExistence type="predicted"/>
<keyword evidence="6" id="KW-0333">Golgi apparatus</keyword>
<name>M3K3Q4_CANMX</name>
<feature type="transmembrane region" description="Helical" evidence="10">
    <location>
        <begin position="129"/>
        <end position="150"/>
    </location>
</feature>
<keyword evidence="2" id="KW-0813">Transport</keyword>
<keyword evidence="5 10" id="KW-1133">Transmembrane helix</keyword>
<keyword evidence="3 10" id="KW-0812">Transmembrane</keyword>
<dbReference type="SUPFAM" id="SSF58038">
    <property type="entry name" value="SNARE fusion complex"/>
    <property type="match status" value="1"/>
</dbReference>
<evidence type="ECO:0000256" key="7">
    <source>
        <dbReference type="ARBA" id="ARBA00023136"/>
    </source>
</evidence>
<dbReference type="InterPro" id="IPR000727">
    <property type="entry name" value="T_SNARE_dom"/>
</dbReference>
<dbReference type="AlphaFoldDB" id="M3K3Q4"/>
<dbReference type="GO" id="GO:0000139">
    <property type="term" value="C:Golgi membrane"/>
    <property type="evidence" value="ECO:0007669"/>
    <property type="project" value="UniProtKB-SubCell"/>
</dbReference>